<evidence type="ECO:0000313" key="3">
    <source>
        <dbReference type="Proteomes" id="UP001345219"/>
    </source>
</evidence>
<dbReference type="InterPro" id="IPR039933">
    <property type="entry name" value="XRI1"/>
</dbReference>
<proteinExistence type="predicted"/>
<name>A0AAN7KKG5_9MYRT</name>
<dbReference type="AlphaFoldDB" id="A0AAN7KKG5"/>
<dbReference type="Proteomes" id="UP001345219">
    <property type="component" value="Chromosome 3"/>
</dbReference>
<evidence type="ECO:0008006" key="4">
    <source>
        <dbReference type="Google" id="ProtNLM"/>
    </source>
</evidence>
<feature type="compositionally biased region" description="Polar residues" evidence="1">
    <location>
        <begin position="261"/>
        <end position="271"/>
    </location>
</feature>
<dbReference type="GO" id="GO:0007140">
    <property type="term" value="P:male meiotic nuclear division"/>
    <property type="evidence" value="ECO:0007669"/>
    <property type="project" value="InterPro"/>
</dbReference>
<dbReference type="PANTHER" id="PTHR33385:SF4">
    <property type="entry name" value="PROTEIN XRI1"/>
    <property type="match status" value="1"/>
</dbReference>
<dbReference type="EMBL" id="JAXIOK010000006">
    <property type="protein sequence ID" value="KAK4768210.1"/>
    <property type="molecule type" value="Genomic_DNA"/>
</dbReference>
<dbReference type="PANTHER" id="PTHR33385">
    <property type="entry name" value="PROTEIN XRI1"/>
    <property type="match status" value="1"/>
</dbReference>
<keyword evidence="3" id="KW-1185">Reference proteome</keyword>
<gene>
    <name evidence="2" type="ORF">SAY87_003351</name>
</gene>
<feature type="region of interest" description="Disordered" evidence="1">
    <location>
        <begin position="251"/>
        <end position="298"/>
    </location>
</feature>
<evidence type="ECO:0000313" key="2">
    <source>
        <dbReference type="EMBL" id="KAK4768210.1"/>
    </source>
</evidence>
<reference evidence="2 3" key="1">
    <citation type="journal article" date="2023" name="Hortic Res">
        <title>Pangenome of water caltrop reveals structural variations and asymmetric subgenome divergence after allopolyploidization.</title>
        <authorList>
            <person name="Zhang X."/>
            <person name="Chen Y."/>
            <person name="Wang L."/>
            <person name="Yuan Y."/>
            <person name="Fang M."/>
            <person name="Shi L."/>
            <person name="Lu R."/>
            <person name="Comes H.P."/>
            <person name="Ma Y."/>
            <person name="Chen Y."/>
            <person name="Huang G."/>
            <person name="Zhou Y."/>
            <person name="Zheng Z."/>
            <person name="Qiu Y."/>
        </authorList>
    </citation>
    <scope>NUCLEOTIDE SEQUENCE [LARGE SCALE GENOMIC DNA]</scope>
    <source>
        <tissue evidence="2">Roots</tissue>
    </source>
</reference>
<organism evidence="2 3">
    <name type="scientific">Trapa incisa</name>
    <dbReference type="NCBI Taxonomy" id="236973"/>
    <lineage>
        <taxon>Eukaryota</taxon>
        <taxon>Viridiplantae</taxon>
        <taxon>Streptophyta</taxon>
        <taxon>Embryophyta</taxon>
        <taxon>Tracheophyta</taxon>
        <taxon>Spermatophyta</taxon>
        <taxon>Magnoliopsida</taxon>
        <taxon>eudicotyledons</taxon>
        <taxon>Gunneridae</taxon>
        <taxon>Pentapetalae</taxon>
        <taxon>rosids</taxon>
        <taxon>malvids</taxon>
        <taxon>Myrtales</taxon>
        <taxon>Lythraceae</taxon>
        <taxon>Trapa</taxon>
    </lineage>
</organism>
<protein>
    <recommendedName>
        <fullName evidence="4">X-ray induced transcript 1</fullName>
    </recommendedName>
</protein>
<sequence length="298" mass="33044">MDCNENCGDKPLNLHQEDEGLRTDTNYADISQCILVTQNQEDISYMFDETTPVKACGDLAHYAAGSGSRSKEAEECSHSFPQVKRRRMLQFDSLPTDPSLCCDETTSSFLRLDERYGSTEDIFADALGWDPGQQASPPNVDQSTDSWLANCLNDTNMNFSIEDINYSGISSDVQIDISEFWNGPIDSDVSTAQQQIIRTPQKIIFRASRKSYIQPPPRLASSVAYPFTIIKPCGIRGDVTLKDINQRILTPRPQKMKNSEDPSASYPTSAFSGKPVVGKMKIRTEGGKGSITVMRTKG</sequence>
<accession>A0AAN7KKG5</accession>
<dbReference type="GO" id="GO:0007143">
    <property type="term" value="P:female meiotic nuclear division"/>
    <property type="evidence" value="ECO:0007669"/>
    <property type="project" value="InterPro"/>
</dbReference>
<evidence type="ECO:0000256" key="1">
    <source>
        <dbReference type="SAM" id="MobiDB-lite"/>
    </source>
</evidence>
<comment type="caution">
    <text evidence="2">The sequence shown here is derived from an EMBL/GenBank/DDBJ whole genome shotgun (WGS) entry which is preliminary data.</text>
</comment>